<comment type="caution">
    <text evidence="4">The sequence shown here is derived from an EMBL/GenBank/DDBJ whole genome shotgun (WGS) entry which is preliminary data.</text>
</comment>
<dbReference type="InterPro" id="IPR050595">
    <property type="entry name" value="Bact_response_regulator"/>
</dbReference>
<protein>
    <submittedName>
        <fullName evidence="4">Response regulator</fullName>
    </submittedName>
</protein>
<keyword evidence="1 2" id="KW-0597">Phosphoprotein</keyword>
<gene>
    <name evidence="4" type="ORF">OLX77_04070</name>
</gene>
<proteinExistence type="predicted"/>
<dbReference type="PANTHER" id="PTHR44591:SF3">
    <property type="entry name" value="RESPONSE REGULATORY DOMAIN-CONTAINING PROTEIN"/>
    <property type="match status" value="1"/>
</dbReference>
<feature type="modified residue" description="4-aspartylphosphate" evidence="2">
    <location>
        <position position="62"/>
    </location>
</feature>
<accession>A0A9X4MDH3</accession>
<dbReference type="RefSeq" id="WP_307632310.1">
    <property type="nucleotide sequence ID" value="NZ_JAPHEH010000001.1"/>
</dbReference>
<evidence type="ECO:0000256" key="1">
    <source>
        <dbReference type="ARBA" id="ARBA00022553"/>
    </source>
</evidence>
<evidence type="ECO:0000313" key="4">
    <source>
        <dbReference type="EMBL" id="MDG4475336.1"/>
    </source>
</evidence>
<organism evidence="4 5">
    <name type="scientific">Thiovibrio frasassiensis</name>
    <dbReference type="NCBI Taxonomy" id="2984131"/>
    <lineage>
        <taxon>Bacteria</taxon>
        <taxon>Pseudomonadati</taxon>
        <taxon>Thermodesulfobacteriota</taxon>
        <taxon>Desulfobulbia</taxon>
        <taxon>Desulfobulbales</taxon>
        <taxon>Thiovibrionaceae</taxon>
        <taxon>Thiovibrio</taxon>
    </lineage>
</organism>
<evidence type="ECO:0000256" key="2">
    <source>
        <dbReference type="PROSITE-ProRule" id="PRU00169"/>
    </source>
</evidence>
<dbReference type="PROSITE" id="PS50110">
    <property type="entry name" value="RESPONSE_REGULATORY"/>
    <property type="match status" value="1"/>
</dbReference>
<dbReference type="SMART" id="SM00448">
    <property type="entry name" value="REC"/>
    <property type="match status" value="1"/>
</dbReference>
<reference evidence="4" key="2">
    <citation type="submission" date="2022-10" db="EMBL/GenBank/DDBJ databases">
        <authorList>
            <person name="Aronson H.S."/>
        </authorList>
    </citation>
    <scope>NUCLEOTIDE SEQUENCE</scope>
    <source>
        <strain evidence="4">RS19-109</strain>
    </source>
</reference>
<dbReference type="Proteomes" id="UP001154240">
    <property type="component" value="Unassembled WGS sequence"/>
</dbReference>
<dbReference type="Pfam" id="PF00072">
    <property type="entry name" value="Response_reg"/>
    <property type="match status" value="1"/>
</dbReference>
<dbReference type="CDD" id="cd00156">
    <property type="entry name" value="REC"/>
    <property type="match status" value="1"/>
</dbReference>
<reference evidence="4" key="1">
    <citation type="journal article" date="2022" name="bioRxiv">
        <title>Thiovibrio frasassiensisgen. nov., sp. nov., an autotrophic, elemental sulfur disproportionating bacterium isolated from sulfidic karst sediment, and proposal of Thiovibrionaceae fam. nov.</title>
        <authorList>
            <person name="Aronson H."/>
            <person name="Thomas C."/>
            <person name="Bhattacharyya M."/>
            <person name="Eckstein S."/>
            <person name="Jensen S."/>
            <person name="Barco R."/>
            <person name="Macalady J."/>
            <person name="Amend J."/>
        </authorList>
    </citation>
    <scope>NUCLEOTIDE SEQUENCE</scope>
    <source>
        <strain evidence="4">RS19-109</strain>
    </source>
</reference>
<dbReference type="Gene3D" id="3.40.50.2300">
    <property type="match status" value="1"/>
</dbReference>
<dbReference type="PANTHER" id="PTHR44591">
    <property type="entry name" value="STRESS RESPONSE REGULATOR PROTEIN 1"/>
    <property type="match status" value="1"/>
</dbReference>
<dbReference type="SUPFAM" id="SSF52172">
    <property type="entry name" value="CheY-like"/>
    <property type="match status" value="1"/>
</dbReference>
<dbReference type="GO" id="GO:0000160">
    <property type="term" value="P:phosphorelay signal transduction system"/>
    <property type="evidence" value="ECO:0007669"/>
    <property type="project" value="InterPro"/>
</dbReference>
<feature type="domain" description="Response regulatory" evidence="3">
    <location>
        <begin position="8"/>
        <end position="127"/>
    </location>
</feature>
<sequence>MCQTTIHKILVADDNEILGSSIARHLHRQGFNVTKTNELDLAKDLIMAAEQAGQPFDLVISDILMQNRSGISFILWLHAEHPEVAVLVVSGFGNADLLESLLRPDRDSFRKKPVLPQEIVGAIFCMEKKKRARFEPGEVIPCEC</sequence>
<dbReference type="InterPro" id="IPR001789">
    <property type="entry name" value="Sig_transdc_resp-reg_receiver"/>
</dbReference>
<keyword evidence="5" id="KW-1185">Reference proteome</keyword>
<dbReference type="AlphaFoldDB" id="A0A9X4MDH3"/>
<evidence type="ECO:0000313" key="5">
    <source>
        <dbReference type="Proteomes" id="UP001154240"/>
    </source>
</evidence>
<dbReference type="InterPro" id="IPR011006">
    <property type="entry name" value="CheY-like_superfamily"/>
</dbReference>
<dbReference type="EMBL" id="JAPHEH010000001">
    <property type="protein sequence ID" value="MDG4475336.1"/>
    <property type="molecule type" value="Genomic_DNA"/>
</dbReference>
<evidence type="ECO:0000259" key="3">
    <source>
        <dbReference type="PROSITE" id="PS50110"/>
    </source>
</evidence>
<name>A0A9X4MDH3_9BACT</name>